<keyword evidence="7" id="KW-0472">Membrane</keyword>
<dbReference type="EMBL" id="BJYS01000037">
    <property type="protein sequence ID" value="GEO06463.1"/>
    <property type="molecule type" value="Genomic_DNA"/>
</dbReference>
<keyword evidence="3" id="KW-0479">Metal-binding</keyword>
<dbReference type="Pfam" id="PF00884">
    <property type="entry name" value="Sulfatase"/>
    <property type="match status" value="1"/>
</dbReference>
<protein>
    <submittedName>
        <fullName evidence="9">Iduronate-2-sulfatase</fullName>
    </submittedName>
</protein>
<dbReference type="SUPFAM" id="SSF53649">
    <property type="entry name" value="Alkaline phosphatase-like"/>
    <property type="match status" value="1"/>
</dbReference>
<dbReference type="GO" id="GO:0046872">
    <property type="term" value="F:metal ion binding"/>
    <property type="evidence" value="ECO:0007669"/>
    <property type="project" value="UniProtKB-KW"/>
</dbReference>
<evidence type="ECO:0000313" key="9">
    <source>
        <dbReference type="EMBL" id="GEO06463.1"/>
    </source>
</evidence>
<sequence length="487" mass="54750">MNMHLLNWLNKKAYLFLTGGIILGGFISFVPAKTPVPAAEKYNVLFIAVDDLNNDLGTYGHPLVKSPNIDRLARRGVQFDKAYCQLPWCSPSRASLLTGLKPDETQVYDLVTNFRTIHPEVVTLPQHFKQNGYYTARVGKIFHYGVPGQIGTNGMDDPASWQQVVNPIGRDKTEEAMIRNLLPKRPLGSTLAVLEAEGTDEEQTDGKVALEAIKLMEQHKDKPFFLAVGFFRPHSPYVAPKKYFEMYPLDKITLPQEPADDMQDIPEAALSTKPANYGLNELQQREGIRGYYATISFMDAQVGKLIDAVDRLNLAEKTIIVLWSDHGYNLANHGQWMKQSLFERSARVPFIISVPGSKEKGKKSPRTVELLDIYPTLVDLCKLPVPSHLSGASLKPLLEKPNATWNRHAYTQVKRGQLMGRSIRTEKWRYTEWDEGRAGTELYNHEADPGEFTNLAKNNQYAKQVKELSGLLRAGNKPAVSTVQSKK</sequence>
<dbReference type="Proteomes" id="UP000321532">
    <property type="component" value="Unassembled WGS sequence"/>
</dbReference>
<evidence type="ECO:0000256" key="2">
    <source>
        <dbReference type="ARBA" id="ARBA00008779"/>
    </source>
</evidence>
<keyword evidence="5" id="KW-0378">Hydrolase</keyword>
<name>A0A512B3C5_9BACT</name>
<evidence type="ECO:0000256" key="5">
    <source>
        <dbReference type="ARBA" id="ARBA00022801"/>
    </source>
</evidence>
<dbReference type="InterPro" id="IPR000917">
    <property type="entry name" value="Sulfatase_N"/>
</dbReference>
<gene>
    <name evidence="9" type="ORF">AAE02nite_41270</name>
</gene>
<reference evidence="9 10" key="1">
    <citation type="submission" date="2019-07" db="EMBL/GenBank/DDBJ databases">
        <title>Whole genome shotgun sequence of Adhaeribacter aerolatus NBRC 106133.</title>
        <authorList>
            <person name="Hosoyama A."/>
            <person name="Uohara A."/>
            <person name="Ohji S."/>
            <person name="Ichikawa N."/>
        </authorList>
    </citation>
    <scope>NUCLEOTIDE SEQUENCE [LARGE SCALE GENOMIC DNA]</scope>
    <source>
        <strain evidence="9 10">NBRC 106133</strain>
    </source>
</reference>
<dbReference type="InterPro" id="IPR035874">
    <property type="entry name" value="IDS"/>
</dbReference>
<feature type="domain" description="Sulfatase N-terminal" evidence="8">
    <location>
        <begin position="43"/>
        <end position="380"/>
    </location>
</feature>
<evidence type="ECO:0000256" key="3">
    <source>
        <dbReference type="ARBA" id="ARBA00022723"/>
    </source>
</evidence>
<accession>A0A512B3C5</accession>
<dbReference type="InterPro" id="IPR017850">
    <property type="entry name" value="Alkaline_phosphatase_core_sf"/>
</dbReference>
<dbReference type="AlphaFoldDB" id="A0A512B3C5"/>
<dbReference type="InterPro" id="IPR024607">
    <property type="entry name" value="Sulfatase_CS"/>
</dbReference>
<dbReference type="PANTHER" id="PTHR45953">
    <property type="entry name" value="IDURONATE 2-SULFATASE"/>
    <property type="match status" value="1"/>
</dbReference>
<evidence type="ECO:0000256" key="1">
    <source>
        <dbReference type="ARBA" id="ARBA00001913"/>
    </source>
</evidence>
<dbReference type="CDD" id="cd16030">
    <property type="entry name" value="iduronate-2-sulfatase"/>
    <property type="match status" value="1"/>
</dbReference>
<dbReference type="GO" id="GO:0005737">
    <property type="term" value="C:cytoplasm"/>
    <property type="evidence" value="ECO:0007669"/>
    <property type="project" value="TreeGrafter"/>
</dbReference>
<comment type="similarity">
    <text evidence="2">Belongs to the sulfatase family.</text>
</comment>
<dbReference type="RefSeq" id="WP_246151207.1">
    <property type="nucleotide sequence ID" value="NZ_BJYS01000037.1"/>
</dbReference>
<comment type="caution">
    <text evidence="9">The sequence shown here is derived from an EMBL/GenBank/DDBJ whole genome shotgun (WGS) entry which is preliminary data.</text>
</comment>
<proteinExistence type="inferred from homology"/>
<evidence type="ECO:0000256" key="4">
    <source>
        <dbReference type="ARBA" id="ARBA00022729"/>
    </source>
</evidence>
<feature type="transmembrane region" description="Helical" evidence="7">
    <location>
        <begin position="12"/>
        <end position="32"/>
    </location>
</feature>
<dbReference type="PROSITE" id="PS00149">
    <property type="entry name" value="SULFATASE_2"/>
    <property type="match status" value="1"/>
</dbReference>
<evidence type="ECO:0000256" key="7">
    <source>
        <dbReference type="SAM" id="Phobius"/>
    </source>
</evidence>
<dbReference type="PANTHER" id="PTHR45953:SF1">
    <property type="entry name" value="IDURONATE 2-SULFATASE"/>
    <property type="match status" value="1"/>
</dbReference>
<keyword evidence="7" id="KW-1133">Transmembrane helix</keyword>
<evidence type="ECO:0000259" key="8">
    <source>
        <dbReference type="Pfam" id="PF00884"/>
    </source>
</evidence>
<dbReference type="GO" id="GO:0004423">
    <property type="term" value="F:iduronate-2-sulfatase activity"/>
    <property type="evidence" value="ECO:0007669"/>
    <property type="project" value="InterPro"/>
</dbReference>
<evidence type="ECO:0000256" key="6">
    <source>
        <dbReference type="ARBA" id="ARBA00022837"/>
    </source>
</evidence>
<comment type="cofactor">
    <cofactor evidence="1">
        <name>Ca(2+)</name>
        <dbReference type="ChEBI" id="CHEBI:29108"/>
    </cofactor>
</comment>
<dbReference type="Gene3D" id="3.40.720.10">
    <property type="entry name" value="Alkaline Phosphatase, subunit A"/>
    <property type="match status" value="1"/>
</dbReference>
<keyword evidence="10" id="KW-1185">Reference proteome</keyword>
<evidence type="ECO:0000313" key="10">
    <source>
        <dbReference type="Proteomes" id="UP000321532"/>
    </source>
</evidence>
<keyword evidence="4" id="KW-0732">Signal</keyword>
<keyword evidence="6" id="KW-0106">Calcium</keyword>
<organism evidence="9 10">
    <name type="scientific">Adhaeribacter aerolatus</name>
    <dbReference type="NCBI Taxonomy" id="670289"/>
    <lineage>
        <taxon>Bacteria</taxon>
        <taxon>Pseudomonadati</taxon>
        <taxon>Bacteroidota</taxon>
        <taxon>Cytophagia</taxon>
        <taxon>Cytophagales</taxon>
        <taxon>Hymenobacteraceae</taxon>
        <taxon>Adhaeribacter</taxon>
    </lineage>
</organism>
<keyword evidence="7" id="KW-0812">Transmembrane</keyword>